<feature type="binding site" evidence="1">
    <location>
        <begin position="99"/>
        <end position="106"/>
    </location>
    <ligand>
        <name>ATP</name>
        <dbReference type="ChEBI" id="CHEBI:30616"/>
    </ligand>
</feature>
<dbReference type="Proteomes" id="UP000015354">
    <property type="component" value="Unassembled WGS sequence"/>
</dbReference>
<comment type="caution">
    <text evidence="5">The sequence shown here is derived from an EMBL/GenBank/DDBJ whole genome shotgun (WGS) entry which is preliminary data.</text>
</comment>
<dbReference type="GO" id="GO:0005524">
    <property type="term" value="F:ATP binding"/>
    <property type="evidence" value="ECO:0007669"/>
    <property type="project" value="UniProtKB-UniRule"/>
</dbReference>
<organism evidence="5 6">
    <name type="scientific">Strigomonas culicis</name>
    <dbReference type="NCBI Taxonomy" id="28005"/>
    <lineage>
        <taxon>Eukaryota</taxon>
        <taxon>Discoba</taxon>
        <taxon>Euglenozoa</taxon>
        <taxon>Kinetoplastea</taxon>
        <taxon>Metakinetoplastina</taxon>
        <taxon>Trypanosomatida</taxon>
        <taxon>Trypanosomatidae</taxon>
        <taxon>Strigomonadinae</taxon>
        <taxon>Strigomonas</taxon>
    </lineage>
</organism>
<dbReference type="OrthoDB" id="3176171at2759"/>
<keyword evidence="6" id="KW-1185">Reference proteome</keyword>
<dbReference type="Gene3D" id="3.40.850.10">
    <property type="entry name" value="Kinesin motor domain"/>
    <property type="match status" value="1"/>
</dbReference>
<dbReference type="PROSITE" id="PS50067">
    <property type="entry name" value="KINESIN_MOTOR_2"/>
    <property type="match status" value="1"/>
</dbReference>
<dbReference type="GO" id="GO:0003777">
    <property type="term" value="F:microtubule motor activity"/>
    <property type="evidence" value="ECO:0007669"/>
    <property type="project" value="InterPro"/>
</dbReference>
<dbReference type="SMART" id="SM00129">
    <property type="entry name" value="KISc"/>
    <property type="match status" value="1"/>
</dbReference>
<dbReference type="AlphaFoldDB" id="S9UFH1"/>
<dbReference type="GO" id="GO:0005871">
    <property type="term" value="C:kinesin complex"/>
    <property type="evidence" value="ECO:0007669"/>
    <property type="project" value="TreeGrafter"/>
</dbReference>
<dbReference type="GO" id="GO:0007018">
    <property type="term" value="P:microtubule-based movement"/>
    <property type="evidence" value="ECO:0007669"/>
    <property type="project" value="InterPro"/>
</dbReference>
<evidence type="ECO:0000256" key="2">
    <source>
        <dbReference type="SAM" id="Coils"/>
    </source>
</evidence>
<keyword evidence="1" id="KW-0067">ATP-binding</keyword>
<evidence type="ECO:0000313" key="5">
    <source>
        <dbReference type="EMBL" id="EPY27623.1"/>
    </source>
</evidence>
<sequence length="703" mass="77798">MATTGTQRVMVAVRVRPMLKEGSTLQCQEKFELQGVHRTSDTDLKVELTRPGEPAKSSMFTFDYIFDQESTQLEVYEDAVVDMVDAALVGVSATMLAYGQTGSGKTFTMLGDVKPNPLENDLLTNHSGMFLRVLSDLIEYRQRRAQKGWHVVVGLSCVEIYNDKIRDLFGGHPDSPPPSLNAKMIGDDVLLPGLLVKEMTTIQDVFNEIQLAIARRSTRYTESNATSSRSHCLFLIDILQQAATAPAPSLNLLDLTRTAGEDESKQAKRSAATPTSRKPRAGKGGAEEETARPAVDLPAYMMPFQGNMFNLPGQKEPVYASKIILADLAGSERIAKTGVTGEGLKEAAGINSSLTALGNVVHSLHEGSFVSYRISVLTRMLKPTFSQPESRVLLLAQCSPTQMSYEETISTLYFANKVKAMRVVTATGAEAEKMQFDYVETERLYDSICSDLHIFQAEMGARPTVIHRRLLAHQGCYYDAAATTPQGCAKITMRDRRAALEAMGAIAAAQRERAEIVAQQDAEKAEEAHRRAQAIAEERDRLVREHWIDIDETKAAVRAEVRQYRHVVAQRLIAESSAVANVLVAEEAAEWARLMSAFLQAHKRACERELASRSALYERVSHEISRQGLATLPREVPEMVEANKQYALAAWGHCTAKRFFSSCMELREAQRALLRLSGGNAALKRWQATHAADIKRFEEEGVI</sequence>
<dbReference type="InterPro" id="IPR027417">
    <property type="entry name" value="P-loop_NTPase"/>
</dbReference>
<evidence type="ECO:0000259" key="4">
    <source>
        <dbReference type="PROSITE" id="PS50067"/>
    </source>
</evidence>
<dbReference type="PRINTS" id="PR00380">
    <property type="entry name" value="KINESINHEAVY"/>
</dbReference>
<evidence type="ECO:0000256" key="1">
    <source>
        <dbReference type="PROSITE-ProRule" id="PRU00283"/>
    </source>
</evidence>
<dbReference type="SUPFAM" id="SSF52540">
    <property type="entry name" value="P-loop containing nucleoside triphosphate hydrolases"/>
    <property type="match status" value="1"/>
</dbReference>
<feature type="domain" description="Kinesin motor" evidence="4">
    <location>
        <begin position="8"/>
        <end position="421"/>
    </location>
</feature>
<dbReference type="GO" id="GO:0005874">
    <property type="term" value="C:microtubule"/>
    <property type="evidence" value="ECO:0007669"/>
    <property type="project" value="TreeGrafter"/>
</dbReference>
<dbReference type="GO" id="GO:0016887">
    <property type="term" value="F:ATP hydrolysis activity"/>
    <property type="evidence" value="ECO:0007669"/>
    <property type="project" value="TreeGrafter"/>
</dbReference>
<dbReference type="PANTHER" id="PTHR24115:SF953">
    <property type="entry name" value="PUTATIVE-RELATED"/>
    <property type="match status" value="1"/>
</dbReference>
<keyword evidence="2" id="KW-0175">Coiled coil</keyword>
<protein>
    <submittedName>
        <fullName evidence="5">Kinesin</fullName>
    </submittedName>
</protein>
<dbReference type="GO" id="GO:0008017">
    <property type="term" value="F:microtubule binding"/>
    <property type="evidence" value="ECO:0007669"/>
    <property type="project" value="InterPro"/>
</dbReference>
<accession>S9UFH1</accession>
<dbReference type="PANTHER" id="PTHR24115">
    <property type="entry name" value="KINESIN-RELATED"/>
    <property type="match status" value="1"/>
</dbReference>
<comment type="similarity">
    <text evidence="1">Belongs to the TRAFAC class myosin-kinesin ATPase superfamily. Kinesin family.</text>
</comment>
<dbReference type="InterPro" id="IPR001752">
    <property type="entry name" value="Kinesin_motor_dom"/>
</dbReference>
<feature type="coiled-coil region" evidence="2">
    <location>
        <begin position="506"/>
        <end position="545"/>
    </location>
</feature>
<dbReference type="Pfam" id="PF00225">
    <property type="entry name" value="Kinesin"/>
    <property type="match status" value="2"/>
</dbReference>
<feature type="region of interest" description="Disordered" evidence="3">
    <location>
        <begin position="260"/>
        <end position="294"/>
    </location>
</feature>
<gene>
    <name evidence="5" type="ORF">STCU_05658</name>
</gene>
<keyword evidence="1" id="KW-0505">Motor protein</keyword>
<dbReference type="EMBL" id="ATMH01005658">
    <property type="protein sequence ID" value="EPY27623.1"/>
    <property type="molecule type" value="Genomic_DNA"/>
</dbReference>
<dbReference type="InterPro" id="IPR027640">
    <property type="entry name" value="Kinesin-like_fam"/>
</dbReference>
<evidence type="ECO:0000313" key="6">
    <source>
        <dbReference type="Proteomes" id="UP000015354"/>
    </source>
</evidence>
<proteinExistence type="inferred from homology"/>
<name>S9UFH1_9TRYP</name>
<reference evidence="5 6" key="1">
    <citation type="journal article" date="2013" name="PLoS ONE">
        <title>Predicting the Proteins of Angomonas deanei, Strigomonas culicis and Their Respective Endosymbionts Reveals New Aspects of the Trypanosomatidae Family.</title>
        <authorList>
            <person name="Motta M.C."/>
            <person name="Martins A.C."/>
            <person name="de Souza S.S."/>
            <person name="Catta-Preta C.M."/>
            <person name="Silva R."/>
            <person name="Klein C.C."/>
            <person name="de Almeida L.G."/>
            <person name="de Lima Cunha O."/>
            <person name="Ciapina L.P."/>
            <person name="Brocchi M."/>
            <person name="Colabardini A.C."/>
            <person name="de Araujo Lima B."/>
            <person name="Machado C.R."/>
            <person name="de Almeida Soares C.M."/>
            <person name="Probst C.M."/>
            <person name="de Menezes C.B."/>
            <person name="Thompson C.E."/>
            <person name="Bartholomeu D.C."/>
            <person name="Gradia D.F."/>
            <person name="Pavoni D.P."/>
            <person name="Grisard E.C."/>
            <person name="Fantinatti-Garboggini F."/>
            <person name="Marchini F.K."/>
            <person name="Rodrigues-Luiz G.F."/>
            <person name="Wagner G."/>
            <person name="Goldman G.H."/>
            <person name="Fietto J.L."/>
            <person name="Elias M.C."/>
            <person name="Goldman M.H."/>
            <person name="Sagot M.F."/>
            <person name="Pereira M."/>
            <person name="Stoco P.H."/>
            <person name="de Mendonca-Neto R.P."/>
            <person name="Teixeira S.M."/>
            <person name="Maciel T.E."/>
            <person name="de Oliveira Mendes T.A."/>
            <person name="Urmenyi T.P."/>
            <person name="de Souza W."/>
            <person name="Schenkman S."/>
            <person name="de Vasconcelos A.T."/>
        </authorList>
    </citation>
    <scope>NUCLEOTIDE SEQUENCE [LARGE SCALE GENOMIC DNA]</scope>
</reference>
<evidence type="ECO:0000256" key="3">
    <source>
        <dbReference type="SAM" id="MobiDB-lite"/>
    </source>
</evidence>
<keyword evidence="1" id="KW-0547">Nucleotide-binding</keyword>
<dbReference type="InterPro" id="IPR036961">
    <property type="entry name" value="Kinesin_motor_dom_sf"/>
</dbReference>